<proteinExistence type="predicted"/>
<evidence type="ECO:0000313" key="4">
    <source>
        <dbReference type="Proteomes" id="UP000190816"/>
    </source>
</evidence>
<reference evidence="1 4" key="1">
    <citation type="submission" date="2016-06" db="EMBL/GenBank/DDBJ databases">
        <authorList>
            <person name="Nicholson A.C."/>
        </authorList>
    </citation>
    <scope>NUCLEOTIDE SEQUENCE [LARGE SCALE GENOMIC DNA]</scope>
    <source>
        <strain evidence="1 4">G4123</strain>
    </source>
</reference>
<dbReference type="RefSeq" id="WP_078402537.1">
    <property type="nucleotide sequence ID" value="NZ_CP016377.1"/>
</dbReference>
<evidence type="ECO:0000313" key="1">
    <source>
        <dbReference type="EMBL" id="OPB73688.1"/>
    </source>
</evidence>
<keyword evidence="3" id="KW-1185">Reference proteome</keyword>
<evidence type="ECO:0000313" key="2">
    <source>
        <dbReference type="EMBL" id="OPB88716.1"/>
    </source>
</evidence>
<dbReference type="EMBL" id="MAIC01000016">
    <property type="protein sequence ID" value="OPB73688.1"/>
    <property type="molecule type" value="Genomic_DNA"/>
</dbReference>
<comment type="caution">
    <text evidence="1">The sequence shown here is derived from an EMBL/GenBank/DDBJ whole genome shotgun (WGS) entry which is preliminary data.</text>
</comment>
<dbReference type="EMBL" id="MBDS01000014">
    <property type="protein sequence ID" value="OPB88716.1"/>
    <property type="molecule type" value="Genomic_DNA"/>
</dbReference>
<dbReference type="Proteomes" id="UP000190016">
    <property type="component" value="Unassembled WGS sequence"/>
</dbReference>
<accession>A0AAJ3TN63</accession>
<dbReference type="AlphaFoldDB" id="A0AAJ3TN63"/>
<reference evidence="2 3" key="2">
    <citation type="submission" date="2016-07" db="EMBL/GenBank/DDBJ databases">
        <title>Revisiting the Taxonomy of the Elizabethkingia Genus based on Whole-Genome Sequencing, Optical Mapping, and MALDI-TOF.</title>
        <authorList>
            <person name="Nicholson A.C."/>
        </authorList>
    </citation>
    <scope>NUCLEOTIDE SEQUENCE [LARGE SCALE GENOMIC DNA]</scope>
    <source>
        <strain evidence="2 3">C1558</strain>
    </source>
</reference>
<name>A0AAJ3TN63_9FLAO</name>
<protein>
    <submittedName>
        <fullName evidence="1">Uncharacterized protein</fullName>
    </submittedName>
</protein>
<sequence length="69" mass="7972">MNIKKQVVLNLLVITAVLFFAVGIKTGDVHNNVNRFSFIVDKYESVGFESGIELIEKIIRQYIVRWIEC</sequence>
<dbReference type="KEGG" id="ego:BBD34_04565"/>
<gene>
    <name evidence="1" type="ORF">BAY32_11660</name>
    <name evidence="2" type="ORF">BB021_04875</name>
</gene>
<dbReference type="Proteomes" id="UP000190816">
    <property type="component" value="Unassembled WGS sequence"/>
</dbReference>
<evidence type="ECO:0000313" key="3">
    <source>
        <dbReference type="Proteomes" id="UP000190016"/>
    </source>
</evidence>
<organism evidence="1 4">
    <name type="scientific">Elizabethkingia ursingii</name>
    <dbReference type="NCBI Taxonomy" id="1756150"/>
    <lineage>
        <taxon>Bacteria</taxon>
        <taxon>Pseudomonadati</taxon>
        <taxon>Bacteroidota</taxon>
        <taxon>Flavobacteriia</taxon>
        <taxon>Flavobacteriales</taxon>
        <taxon>Weeksellaceae</taxon>
        <taxon>Elizabethkingia</taxon>
    </lineage>
</organism>